<evidence type="ECO:0000256" key="2">
    <source>
        <dbReference type="ARBA" id="ARBA00022679"/>
    </source>
</evidence>
<dbReference type="Pfam" id="PF00132">
    <property type="entry name" value="Hexapep"/>
    <property type="match status" value="1"/>
</dbReference>
<sequence>MFEDLKAIQRALQLEKLERFKRRVSFGDLITDRWENAREYGFGEGSSCYDSVLILGEVTVGEYTWIGPNVILDGLGGLIIGDHCSISSGVQIYSHDTVRRSVTLGREPVDHSSTAIGNGVYIGPNSIIGKGVSIGDSAVIGAMSFVNSDVPAGKKVWGCPARIVGDVET</sequence>
<dbReference type="SUPFAM" id="SSF51161">
    <property type="entry name" value="Trimeric LpxA-like enzymes"/>
    <property type="match status" value="1"/>
</dbReference>
<evidence type="ECO:0000256" key="3">
    <source>
        <dbReference type="ARBA" id="ARBA00022737"/>
    </source>
</evidence>
<keyword evidence="3" id="KW-0677">Repeat</keyword>
<dbReference type="InterPro" id="IPR011004">
    <property type="entry name" value="Trimer_LpxA-like_sf"/>
</dbReference>
<dbReference type="PANTHER" id="PTHR43300">
    <property type="entry name" value="ACETYLTRANSFERASE"/>
    <property type="match status" value="1"/>
</dbReference>
<proteinExistence type="inferred from homology"/>
<dbReference type="InterPro" id="IPR001451">
    <property type="entry name" value="Hexapep"/>
</dbReference>
<keyword evidence="4 5" id="KW-0012">Acyltransferase</keyword>
<dbReference type="InterPro" id="IPR050179">
    <property type="entry name" value="Trans_hexapeptide_repeat"/>
</dbReference>
<dbReference type="InterPro" id="IPR018357">
    <property type="entry name" value="Hexapep_transf_CS"/>
</dbReference>
<protein>
    <submittedName>
        <fullName evidence="5">Acyltransferase</fullName>
    </submittedName>
</protein>
<keyword evidence="2" id="KW-0808">Transferase</keyword>
<dbReference type="Proteomes" id="UP000599312">
    <property type="component" value="Unassembled WGS sequence"/>
</dbReference>
<comment type="similarity">
    <text evidence="1">Belongs to the transferase hexapeptide repeat family.</text>
</comment>
<gene>
    <name evidence="5" type="ORF">I2H38_10975</name>
</gene>
<evidence type="ECO:0000256" key="1">
    <source>
        <dbReference type="ARBA" id="ARBA00007274"/>
    </source>
</evidence>
<dbReference type="RefSeq" id="WP_196271884.1">
    <property type="nucleotide sequence ID" value="NZ_JADQDO010000004.1"/>
</dbReference>
<keyword evidence="6" id="KW-1185">Reference proteome</keyword>
<evidence type="ECO:0000313" key="6">
    <source>
        <dbReference type="Proteomes" id="UP000599312"/>
    </source>
</evidence>
<organism evidence="5 6">
    <name type="scientific">Microvirga alba</name>
    <dbReference type="NCBI Taxonomy" id="2791025"/>
    <lineage>
        <taxon>Bacteria</taxon>
        <taxon>Pseudomonadati</taxon>
        <taxon>Pseudomonadota</taxon>
        <taxon>Alphaproteobacteria</taxon>
        <taxon>Hyphomicrobiales</taxon>
        <taxon>Methylobacteriaceae</taxon>
        <taxon>Microvirga</taxon>
    </lineage>
</organism>
<dbReference type="PANTHER" id="PTHR43300:SF11">
    <property type="entry name" value="ACETYLTRANSFERASE RV3034C-RELATED"/>
    <property type="match status" value="1"/>
</dbReference>
<name>A0A931FNC9_9HYPH</name>
<dbReference type="AlphaFoldDB" id="A0A931FNC9"/>
<dbReference type="Gene3D" id="2.160.10.10">
    <property type="entry name" value="Hexapeptide repeat proteins"/>
    <property type="match status" value="1"/>
</dbReference>
<comment type="caution">
    <text evidence="5">The sequence shown here is derived from an EMBL/GenBank/DDBJ whole genome shotgun (WGS) entry which is preliminary data.</text>
</comment>
<reference evidence="5" key="1">
    <citation type="submission" date="2020-11" db="EMBL/GenBank/DDBJ databases">
        <authorList>
            <person name="Kim M.K."/>
        </authorList>
    </citation>
    <scope>NUCLEOTIDE SEQUENCE</scope>
    <source>
        <strain evidence="5">BT350</strain>
    </source>
</reference>
<dbReference type="CDD" id="cd04647">
    <property type="entry name" value="LbH_MAT_like"/>
    <property type="match status" value="1"/>
</dbReference>
<dbReference type="Pfam" id="PF14602">
    <property type="entry name" value="Hexapep_2"/>
    <property type="match status" value="1"/>
</dbReference>
<accession>A0A931FNC9</accession>
<evidence type="ECO:0000313" key="5">
    <source>
        <dbReference type="EMBL" id="MBF9233899.1"/>
    </source>
</evidence>
<dbReference type="PROSITE" id="PS00101">
    <property type="entry name" value="HEXAPEP_TRANSFERASES"/>
    <property type="match status" value="1"/>
</dbReference>
<dbReference type="GO" id="GO:0016746">
    <property type="term" value="F:acyltransferase activity"/>
    <property type="evidence" value="ECO:0007669"/>
    <property type="project" value="UniProtKB-KW"/>
</dbReference>
<evidence type="ECO:0000256" key="4">
    <source>
        <dbReference type="ARBA" id="ARBA00023315"/>
    </source>
</evidence>
<dbReference type="EMBL" id="JADQDO010000004">
    <property type="protein sequence ID" value="MBF9233899.1"/>
    <property type="molecule type" value="Genomic_DNA"/>
</dbReference>